<dbReference type="GO" id="GO:0015297">
    <property type="term" value="F:antiporter activity"/>
    <property type="evidence" value="ECO:0007669"/>
    <property type="project" value="TreeGrafter"/>
</dbReference>
<feature type="transmembrane region" description="Helical" evidence="10">
    <location>
        <begin position="12"/>
        <end position="34"/>
    </location>
</feature>
<evidence type="ECO:0000256" key="8">
    <source>
        <dbReference type="ARBA" id="ARBA00023136"/>
    </source>
</evidence>
<comment type="caution">
    <text evidence="11">The sequence shown here is derived from an EMBL/GenBank/DDBJ whole genome shotgun (WGS) entry which is preliminary data.</text>
</comment>
<dbReference type="GO" id="GO:0005886">
    <property type="term" value="C:plasma membrane"/>
    <property type="evidence" value="ECO:0007669"/>
    <property type="project" value="UniProtKB-SubCell"/>
</dbReference>
<dbReference type="RefSeq" id="WP_124133905.1">
    <property type="nucleotide sequence ID" value="NZ_QURW01000015.1"/>
</dbReference>
<sequence length="118" mass="13568">MKGYFCAYGKKGLFIAWFFLILAIIFEVLGTSFLKIENQILGYFFMTLFIILSYFFMSKAIKTIQIGLAYAVWELLGIIFILLTSFIIFQEHINLIQTIGIFLSIIGIIMINSGEIKK</sequence>
<dbReference type="Gene3D" id="1.10.3730.20">
    <property type="match status" value="1"/>
</dbReference>
<evidence type="ECO:0000256" key="2">
    <source>
        <dbReference type="ARBA" id="ARBA00011358"/>
    </source>
</evidence>
<feature type="transmembrane region" description="Helical" evidence="10">
    <location>
        <begin position="68"/>
        <end position="89"/>
    </location>
</feature>
<dbReference type="Proteomes" id="UP000286095">
    <property type="component" value="Unassembled WGS sequence"/>
</dbReference>
<dbReference type="AlphaFoldDB" id="A0A424YZA7"/>
<feature type="transmembrane region" description="Helical" evidence="10">
    <location>
        <begin position="95"/>
        <end position="114"/>
    </location>
</feature>
<keyword evidence="5" id="KW-0997">Cell inner membrane</keyword>
<comment type="subunit">
    <text evidence="2">Forms a complex with MdtI.</text>
</comment>
<accession>A0A424YZA7</accession>
<reference evidence="11 12" key="1">
    <citation type="submission" date="2018-08" db="EMBL/GenBank/DDBJ databases">
        <title>Survival mechanisms of Campylobacter hepaticus identified by genomic analysis and comparative transcriptomic analysis of in vivo and in vitro derived bacteria.</title>
        <authorList>
            <person name="Van T.T.H."/>
            <person name="Moore R.J."/>
        </authorList>
    </citation>
    <scope>NUCLEOTIDE SEQUENCE [LARGE SCALE GENOMIC DNA]</scope>
    <source>
        <strain evidence="11 12">54L</strain>
    </source>
</reference>
<evidence type="ECO:0000256" key="5">
    <source>
        <dbReference type="ARBA" id="ARBA00022519"/>
    </source>
</evidence>
<dbReference type="PANTHER" id="PTHR30561">
    <property type="entry name" value="SMR FAMILY PROTON-DEPENDENT DRUG EFFLUX TRANSPORTER SUGE"/>
    <property type="match status" value="1"/>
</dbReference>
<evidence type="ECO:0000256" key="6">
    <source>
        <dbReference type="ARBA" id="ARBA00022692"/>
    </source>
</evidence>
<evidence type="ECO:0000256" key="1">
    <source>
        <dbReference type="ARBA" id="ARBA00004429"/>
    </source>
</evidence>
<protein>
    <recommendedName>
        <fullName evidence="3">Spermidine export protein MdtJ</fullName>
    </recommendedName>
</protein>
<dbReference type="EMBL" id="QURW01000015">
    <property type="protein sequence ID" value="RQD86712.1"/>
    <property type="molecule type" value="Genomic_DNA"/>
</dbReference>
<dbReference type="GO" id="GO:0015220">
    <property type="term" value="F:choline transmembrane transporter activity"/>
    <property type="evidence" value="ECO:0007669"/>
    <property type="project" value="TreeGrafter"/>
</dbReference>
<evidence type="ECO:0000313" key="12">
    <source>
        <dbReference type="Proteomes" id="UP000286095"/>
    </source>
</evidence>
<keyword evidence="8 10" id="KW-0472">Membrane</keyword>
<evidence type="ECO:0000256" key="7">
    <source>
        <dbReference type="ARBA" id="ARBA00022989"/>
    </source>
</evidence>
<comment type="similarity">
    <text evidence="9">Belongs to the drug/metabolite transporter (DMT) superfamily. Small multidrug resistance (SMR) (TC 2.A.7.1) family.</text>
</comment>
<keyword evidence="6 9" id="KW-0812">Transmembrane</keyword>
<evidence type="ECO:0000313" key="11">
    <source>
        <dbReference type="EMBL" id="RQD86712.1"/>
    </source>
</evidence>
<proteinExistence type="inferred from homology"/>
<dbReference type="SUPFAM" id="SSF103481">
    <property type="entry name" value="Multidrug resistance efflux transporter EmrE"/>
    <property type="match status" value="1"/>
</dbReference>
<dbReference type="GO" id="GO:0015199">
    <property type="term" value="F:amino-acid betaine transmembrane transporter activity"/>
    <property type="evidence" value="ECO:0007669"/>
    <property type="project" value="TreeGrafter"/>
</dbReference>
<evidence type="ECO:0000256" key="4">
    <source>
        <dbReference type="ARBA" id="ARBA00022475"/>
    </source>
</evidence>
<evidence type="ECO:0000256" key="10">
    <source>
        <dbReference type="SAM" id="Phobius"/>
    </source>
</evidence>
<dbReference type="InterPro" id="IPR037185">
    <property type="entry name" value="EmrE-like"/>
</dbReference>
<evidence type="ECO:0000256" key="3">
    <source>
        <dbReference type="ARBA" id="ARBA00021112"/>
    </source>
</evidence>
<dbReference type="STRING" id="1813019.A2J15_00710"/>
<evidence type="ECO:0000256" key="9">
    <source>
        <dbReference type="RuleBase" id="RU003942"/>
    </source>
</evidence>
<comment type="subcellular location">
    <subcellularLocation>
        <location evidence="1">Cell inner membrane</location>
        <topology evidence="1">Multi-pass membrane protein</topology>
    </subcellularLocation>
    <subcellularLocation>
        <location evidence="9">Cell membrane</location>
        <topology evidence="9">Multi-pass membrane protein</topology>
    </subcellularLocation>
</comment>
<keyword evidence="7 10" id="KW-1133">Transmembrane helix</keyword>
<dbReference type="Pfam" id="PF00893">
    <property type="entry name" value="Multi_Drug_Res"/>
    <property type="match status" value="1"/>
</dbReference>
<dbReference type="InterPro" id="IPR045324">
    <property type="entry name" value="Small_multidrug_res"/>
</dbReference>
<dbReference type="PANTHER" id="PTHR30561:SF2">
    <property type="entry name" value="SPERMIDINE EXPORT PROTEIN MDTJ"/>
    <property type="match status" value="1"/>
</dbReference>
<dbReference type="GO" id="GO:1903711">
    <property type="term" value="P:spermidine transmembrane transport"/>
    <property type="evidence" value="ECO:0007669"/>
    <property type="project" value="TreeGrafter"/>
</dbReference>
<dbReference type="InterPro" id="IPR000390">
    <property type="entry name" value="Small_drug/metabolite_transptr"/>
</dbReference>
<gene>
    <name evidence="11" type="ORF">DZD40_06080</name>
</gene>
<organism evidence="11 12">
    <name type="scientific">Campylobacter hepaticus</name>
    <dbReference type="NCBI Taxonomy" id="1813019"/>
    <lineage>
        <taxon>Bacteria</taxon>
        <taxon>Pseudomonadati</taxon>
        <taxon>Campylobacterota</taxon>
        <taxon>Epsilonproteobacteria</taxon>
        <taxon>Campylobacterales</taxon>
        <taxon>Campylobacteraceae</taxon>
        <taxon>Campylobacter</taxon>
    </lineage>
</organism>
<dbReference type="GO" id="GO:0031460">
    <property type="term" value="P:glycine betaine transport"/>
    <property type="evidence" value="ECO:0007669"/>
    <property type="project" value="TreeGrafter"/>
</dbReference>
<feature type="transmembrane region" description="Helical" evidence="10">
    <location>
        <begin position="40"/>
        <end position="56"/>
    </location>
</feature>
<name>A0A424YZA7_9BACT</name>
<keyword evidence="4" id="KW-1003">Cell membrane</keyword>